<reference evidence="2" key="1">
    <citation type="submission" date="2021-02" db="EMBL/GenBank/DDBJ databases">
        <authorList>
            <person name="Nowell W R."/>
        </authorList>
    </citation>
    <scope>NUCLEOTIDE SEQUENCE</scope>
</reference>
<evidence type="ECO:0000313" key="3">
    <source>
        <dbReference type="Proteomes" id="UP000682733"/>
    </source>
</evidence>
<sequence>VTVTGSLNQQTYEAITNNPDLNSVAAQLLAAVTTTTVVG</sequence>
<dbReference type="Proteomes" id="UP000682733">
    <property type="component" value="Unassembled WGS sequence"/>
</dbReference>
<evidence type="ECO:0000313" key="1">
    <source>
        <dbReference type="EMBL" id="CAF1679685.1"/>
    </source>
</evidence>
<proteinExistence type="predicted"/>
<feature type="non-terminal residue" evidence="2">
    <location>
        <position position="39"/>
    </location>
</feature>
<name>A0A8S2YKZ5_9BILA</name>
<gene>
    <name evidence="1" type="ORF">OVA965_LOCUS46025</name>
    <name evidence="2" type="ORF">TMI583_LOCUS50131</name>
</gene>
<comment type="caution">
    <text evidence="2">The sequence shown here is derived from an EMBL/GenBank/DDBJ whole genome shotgun (WGS) entry which is preliminary data.</text>
</comment>
<dbReference type="EMBL" id="CAJNOK010078938">
    <property type="protein sequence ID" value="CAF1679685.1"/>
    <property type="molecule type" value="Genomic_DNA"/>
</dbReference>
<organism evidence="2 3">
    <name type="scientific">Didymodactylos carnosus</name>
    <dbReference type="NCBI Taxonomy" id="1234261"/>
    <lineage>
        <taxon>Eukaryota</taxon>
        <taxon>Metazoa</taxon>
        <taxon>Spiralia</taxon>
        <taxon>Gnathifera</taxon>
        <taxon>Rotifera</taxon>
        <taxon>Eurotatoria</taxon>
        <taxon>Bdelloidea</taxon>
        <taxon>Philodinida</taxon>
        <taxon>Philodinidae</taxon>
        <taxon>Didymodactylos</taxon>
    </lineage>
</organism>
<dbReference type="AlphaFoldDB" id="A0A8S2YKZ5"/>
<accession>A0A8S2YKZ5</accession>
<evidence type="ECO:0000313" key="2">
    <source>
        <dbReference type="EMBL" id="CAF4569723.1"/>
    </source>
</evidence>
<protein>
    <submittedName>
        <fullName evidence="2">Uncharacterized protein</fullName>
    </submittedName>
</protein>
<dbReference type="Proteomes" id="UP000677228">
    <property type="component" value="Unassembled WGS sequence"/>
</dbReference>
<dbReference type="EMBL" id="CAJOBA010116838">
    <property type="protein sequence ID" value="CAF4569723.1"/>
    <property type="molecule type" value="Genomic_DNA"/>
</dbReference>